<keyword evidence="2" id="KW-0479">Metal-binding</keyword>
<evidence type="ECO:0000256" key="4">
    <source>
        <dbReference type="ARBA" id="ARBA00022833"/>
    </source>
</evidence>
<name>A0AB40CM01_DIOCR</name>
<comment type="cofactor">
    <cofactor evidence="6">
        <name>Zn(2+)</name>
        <dbReference type="ChEBI" id="CHEBI:29105"/>
    </cofactor>
    <text evidence="6">Binds 1 zinc ion per subunit.</text>
</comment>
<dbReference type="GO" id="GO:0004222">
    <property type="term" value="F:metalloendopeptidase activity"/>
    <property type="evidence" value="ECO:0007669"/>
    <property type="project" value="InterPro"/>
</dbReference>
<evidence type="ECO:0000259" key="8">
    <source>
        <dbReference type="Pfam" id="PF01435"/>
    </source>
</evidence>
<keyword evidence="1 6" id="KW-0645">Protease</keyword>
<dbReference type="PANTHER" id="PTHR22726:SF1">
    <property type="entry name" value="METALLOENDOPEPTIDASE OMA1, MITOCHONDRIAL"/>
    <property type="match status" value="1"/>
</dbReference>
<evidence type="ECO:0000256" key="6">
    <source>
        <dbReference type="RuleBase" id="RU003983"/>
    </source>
</evidence>
<dbReference type="AlphaFoldDB" id="A0AB40CM01"/>
<dbReference type="GeneID" id="120278189"/>
<organism evidence="9 10">
    <name type="scientific">Dioscorea cayennensis subsp. rotundata</name>
    <name type="common">White Guinea yam</name>
    <name type="synonym">Dioscorea rotundata</name>
    <dbReference type="NCBI Taxonomy" id="55577"/>
    <lineage>
        <taxon>Eukaryota</taxon>
        <taxon>Viridiplantae</taxon>
        <taxon>Streptophyta</taxon>
        <taxon>Embryophyta</taxon>
        <taxon>Tracheophyta</taxon>
        <taxon>Spermatophyta</taxon>
        <taxon>Magnoliopsida</taxon>
        <taxon>Liliopsida</taxon>
        <taxon>Dioscoreales</taxon>
        <taxon>Dioscoreaceae</taxon>
        <taxon>Dioscorea</taxon>
    </lineage>
</organism>
<dbReference type="Gene3D" id="3.30.2010.10">
    <property type="entry name" value="Metalloproteases ('zincins'), catalytic domain"/>
    <property type="match status" value="1"/>
</dbReference>
<dbReference type="RefSeq" id="XP_039141056.1">
    <property type="nucleotide sequence ID" value="XM_039285122.1"/>
</dbReference>
<evidence type="ECO:0000256" key="3">
    <source>
        <dbReference type="ARBA" id="ARBA00022801"/>
    </source>
</evidence>
<feature type="transmembrane region" description="Helical" evidence="7">
    <location>
        <begin position="62"/>
        <end position="81"/>
    </location>
</feature>
<keyword evidence="7" id="KW-1133">Transmembrane helix</keyword>
<dbReference type="GO" id="GO:0016020">
    <property type="term" value="C:membrane"/>
    <property type="evidence" value="ECO:0007669"/>
    <property type="project" value="TreeGrafter"/>
</dbReference>
<evidence type="ECO:0000313" key="9">
    <source>
        <dbReference type="Proteomes" id="UP001515500"/>
    </source>
</evidence>
<evidence type="ECO:0000256" key="1">
    <source>
        <dbReference type="ARBA" id="ARBA00022670"/>
    </source>
</evidence>
<dbReference type="Pfam" id="PF01435">
    <property type="entry name" value="Peptidase_M48"/>
    <property type="match status" value="1"/>
</dbReference>
<keyword evidence="7" id="KW-0812">Transmembrane</keyword>
<sequence length="324" mass="37168">MNFLRRSLPLLRRSIPSKIFSSPRPHLPLPPPLFSRSISNPNPTAGPIPNPSLSWRTILQPLALLIGVIVGGGGIIYYLYFETVPFSNNSRLVIVSPLAERKISEIEFQKLKNGLEGRILPANHPDTIRVRRISENIIEAIQPCLHHDKRQRGDLRYACEIQALERSPETRKKSAEAERWEVLVVSDKTFYAFCLPCRKIVVSTRVLDHLRTDAEIATLLGHEVAHVVARHGAEIATKDLWMDIYFRPSHFCRDPGELAYLHRKEDLCKRMEMEADHIGLLLMAYAGYDLSVAPRVYEKLKGINRKTLWHYSSREQIEVFLSMY</sequence>
<dbReference type="GO" id="GO:0051603">
    <property type="term" value="P:proteolysis involved in protein catabolic process"/>
    <property type="evidence" value="ECO:0007669"/>
    <property type="project" value="TreeGrafter"/>
</dbReference>
<protein>
    <submittedName>
        <fullName evidence="10">Mitochondrial metalloendopeptidase OMA1-like</fullName>
    </submittedName>
</protein>
<comment type="similarity">
    <text evidence="6">Belongs to the peptidase M48 family.</text>
</comment>
<evidence type="ECO:0000313" key="10">
    <source>
        <dbReference type="RefSeq" id="XP_039141056.1"/>
    </source>
</evidence>
<dbReference type="PANTHER" id="PTHR22726">
    <property type="entry name" value="METALLOENDOPEPTIDASE OMA1"/>
    <property type="match status" value="1"/>
</dbReference>
<keyword evidence="3 6" id="KW-0378">Hydrolase</keyword>
<dbReference type="InterPro" id="IPR051156">
    <property type="entry name" value="Mito/Outer_Membr_Metalloprot"/>
</dbReference>
<reference evidence="10" key="1">
    <citation type="submission" date="2025-08" db="UniProtKB">
        <authorList>
            <consortium name="RefSeq"/>
        </authorList>
    </citation>
    <scope>IDENTIFICATION</scope>
</reference>
<accession>A0AB40CM01</accession>
<dbReference type="GO" id="GO:0046872">
    <property type="term" value="F:metal ion binding"/>
    <property type="evidence" value="ECO:0007669"/>
    <property type="project" value="UniProtKB-KW"/>
</dbReference>
<keyword evidence="5 6" id="KW-0482">Metalloprotease</keyword>
<gene>
    <name evidence="10" type="primary">LOC120278189</name>
</gene>
<evidence type="ECO:0000256" key="7">
    <source>
        <dbReference type="SAM" id="Phobius"/>
    </source>
</evidence>
<keyword evidence="7" id="KW-0472">Membrane</keyword>
<feature type="domain" description="Peptidase M48" evidence="8">
    <location>
        <begin position="173"/>
        <end position="235"/>
    </location>
</feature>
<evidence type="ECO:0000256" key="5">
    <source>
        <dbReference type="ARBA" id="ARBA00023049"/>
    </source>
</evidence>
<evidence type="ECO:0000256" key="2">
    <source>
        <dbReference type="ARBA" id="ARBA00022723"/>
    </source>
</evidence>
<proteinExistence type="inferred from homology"/>
<dbReference type="InterPro" id="IPR001915">
    <property type="entry name" value="Peptidase_M48"/>
</dbReference>
<keyword evidence="9" id="KW-1185">Reference proteome</keyword>
<dbReference type="Proteomes" id="UP001515500">
    <property type="component" value="Chromosome 15"/>
</dbReference>
<keyword evidence="4 6" id="KW-0862">Zinc</keyword>